<organism evidence="1 2">
    <name type="scientific">Sphingobium baderi LL03</name>
    <dbReference type="NCBI Taxonomy" id="1114964"/>
    <lineage>
        <taxon>Bacteria</taxon>
        <taxon>Pseudomonadati</taxon>
        <taxon>Pseudomonadota</taxon>
        <taxon>Alphaproteobacteria</taxon>
        <taxon>Sphingomonadales</taxon>
        <taxon>Sphingomonadaceae</taxon>
        <taxon>Sphingobium</taxon>
    </lineage>
</organism>
<evidence type="ECO:0000313" key="2">
    <source>
        <dbReference type="Proteomes" id="UP000015524"/>
    </source>
</evidence>
<protein>
    <submittedName>
        <fullName evidence="1">Uncharacterized protein</fullName>
    </submittedName>
</protein>
<accession>T0GJZ2</accession>
<gene>
    <name evidence="1" type="ORF">L485_11475</name>
</gene>
<dbReference type="AlphaFoldDB" id="T0GJZ2"/>
<name>T0GJZ2_9SPHN</name>
<reference evidence="1 2" key="1">
    <citation type="journal article" date="2013" name="Genome Announc.">
        <title>Draft Genome Sequence of a Hexachlorocyclohexane-Degrading Bacterium, Sphingobium baderi Strain LL03T.</title>
        <authorList>
            <person name="Kaur J."/>
            <person name="Verma H."/>
            <person name="Tripathi C."/>
            <person name="Khurana J.P."/>
            <person name="Lal R."/>
        </authorList>
    </citation>
    <scope>NUCLEOTIDE SEQUENCE [LARGE SCALE GENOMIC DNA]</scope>
    <source>
        <strain evidence="1 2">LL03</strain>
    </source>
</reference>
<sequence length="76" mass="8503">MLEMRGRFSLETAGEDCREVHRVVGMPTRQDSDKMSVAYNVAQLGGLVPRVQRYGDATEQGYAEHSFGKLHAIGYQ</sequence>
<proteinExistence type="predicted"/>
<keyword evidence="2" id="KW-1185">Reference proteome</keyword>
<dbReference type="Proteomes" id="UP000015524">
    <property type="component" value="Unassembled WGS sequence"/>
</dbReference>
<comment type="caution">
    <text evidence="1">The sequence shown here is derived from an EMBL/GenBank/DDBJ whole genome shotgun (WGS) entry which is preliminary data.</text>
</comment>
<evidence type="ECO:0000313" key="1">
    <source>
        <dbReference type="EMBL" id="EQB01077.1"/>
    </source>
</evidence>
<dbReference type="EMBL" id="ATIB01000062">
    <property type="protein sequence ID" value="EQB01077.1"/>
    <property type="molecule type" value="Genomic_DNA"/>
</dbReference>